<dbReference type="Pfam" id="PF01266">
    <property type="entry name" value="DAO"/>
    <property type="match status" value="1"/>
</dbReference>
<evidence type="ECO:0000256" key="4">
    <source>
        <dbReference type="ARBA" id="ARBA00023002"/>
    </source>
</evidence>
<reference evidence="7 8" key="2">
    <citation type="submission" date="2020-08" db="EMBL/GenBank/DDBJ databases">
        <authorList>
            <person name="Partida-Martinez L."/>
            <person name="Huntemann M."/>
            <person name="Clum A."/>
            <person name="Wang J."/>
            <person name="Palaniappan K."/>
            <person name="Ritter S."/>
            <person name="Chen I.-M."/>
            <person name="Stamatis D."/>
            <person name="Reddy T."/>
            <person name="O'Malley R."/>
            <person name="Daum C."/>
            <person name="Shapiro N."/>
            <person name="Ivanova N."/>
            <person name="Kyrpides N."/>
            <person name="Woyke T."/>
        </authorList>
    </citation>
    <scope>NUCLEOTIDE SEQUENCE [LARGE SCALE GENOMIC DNA]</scope>
    <source>
        <strain evidence="7 8">AS2.23</strain>
    </source>
</reference>
<evidence type="ECO:0000256" key="1">
    <source>
        <dbReference type="ARBA" id="ARBA00001974"/>
    </source>
</evidence>
<name>A0A7W4TRU7_KINRA</name>
<evidence type="ECO:0000256" key="2">
    <source>
        <dbReference type="ARBA" id="ARBA00022630"/>
    </source>
</evidence>
<feature type="domain" description="FAD dependent oxidoreductase" evidence="6">
    <location>
        <begin position="14"/>
        <end position="330"/>
    </location>
</feature>
<keyword evidence="3" id="KW-0274">FAD</keyword>
<protein>
    <submittedName>
        <fullName evidence="7">Sarcosine oxidase</fullName>
        <ecNumber evidence="7">1.5.3.1</ecNumber>
    </submittedName>
</protein>
<dbReference type="InterPro" id="IPR045170">
    <property type="entry name" value="MTOX"/>
</dbReference>
<dbReference type="InterPro" id="IPR036188">
    <property type="entry name" value="FAD/NAD-bd_sf"/>
</dbReference>
<dbReference type="Gene3D" id="3.30.9.10">
    <property type="entry name" value="D-Amino Acid Oxidase, subunit A, domain 2"/>
    <property type="match status" value="1"/>
</dbReference>
<dbReference type="Gene3D" id="3.50.50.60">
    <property type="entry name" value="FAD/NAD(P)-binding domain"/>
    <property type="match status" value="1"/>
</dbReference>
<comment type="caution">
    <text evidence="7">The sequence shown here is derived from an EMBL/GenBank/DDBJ whole genome shotgun (WGS) entry which is preliminary data.</text>
</comment>
<keyword evidence="2" id="KW-0285">Flavoprotein</keyword>
<organism evidence="7 8">
    <name type="scientific">Kineococcus radiotolerans</name>
    <dbReference type="NCBI Taxonomy" id="131568"/>
    <lineage>
        <taxon>Bacteria</taxon>
        <taxon>Bacillati</taxon>
        <taxon>Actinomycetota</taxon>
        <taxon>Actinomycetes</taxon>
        <taxon>Kineosporiales</taxon>
        <taxon>Kineosporiaceae</taxon>
        <taxon>Kineococcus</taxon>
    </lineage>
</organism>
<dbReference type="EMBL" id="JACHVY010000010">
    <property type="protein sequence ID" value="MBB2903568.1"/>
    <property type="molecule type" value="Genomic_DNA"/>
</dbReference>
<accession>A0A7W4TRU7</accession>
<feature type="region of interest" description="Disordered" evidence="5">
    <location>
        <begin position="1"/>
        <end position="35"/>
    </location>
</feature>
<proteinExistence type="predicted"/>
<sequence length="359" mass="39042">MIGFEQYGSGHDRGSSHGLSRVFKSVTPQGPQESALAQRGARLWRELEAESGESVLHMTGGLSIGKPGSPLITGLEKVQAETGLELEYLDEADLRRRFPQHVVTDGDIAVIDPASGYLQPELAIRTQWNLARAHGARVVDAQVLEVVPREDSVLITTAERTYEVQTAIIAAGAWQRTLLPFLPMQLTPRRATLSWFAPKPGREALFTPEAFPAFTHEAVGETGWGLPEFDDHRVKIGLDFTEGYEITDPSANKREVEDWELARVRRFVAETLPDLDPTPIHSGGCMITMTPDEEFTIGIPAEHPRLVVLSACSGRGFKMSAAVGDVGAELALTGTSSADLSPFSPDRFAPVTTSTGAMR</sequence>
<gene>
    <name evidence="7" type="ORF">FHR75_004411</name>
</gene>
<dbReference type="SUPFAM" id="SSF51905">
    <property type="entry name" value="FAD/NAD(P)-binding domain"/>
    <property type="match status" value="1"/>
</dbReference>
<dbReference type="InterPro" id="IPR006076">
    <property type="entry name" value="FAD-dep_OxRdtase"/>
</dbReference>
<keyword evidence="4 7" id="KW-0560">Oxidoreductase</keyword>
<comment type="cofactor">
    <cofactor evidence="1">
        <name>FAD</name>
        <dbReference type="ChEBI" id="CHEBI:57692"/>
    </cofactor>
</comment>
<dbReference type="Proteomes" id="UP000533269">
    <property type="component" value="Unassembled WGS sequence"/>
</dbReference>
<dbReference type="GO" id="GO:0008115">
    <property type="term" value="F:sarcosine oxidase activity"/>
    <property type="evidence" value="ECO:0007669"/>
    <property type="project" value="UniProtKB-EC"/>
</dbReference>
<dbReference type="NCBIfam" id="NF008425">
    <property type="entry name" value="PRK11259.1"/>
    <property type="match status" value="1"/>
</dbReference>
<evidence type="ECO:0000259" key="6">
    <source>
        <dbReference type="Pfam" id="PF01266"/>
    </source>
</evidence>
<dbReference type="SUPFAM" id="SSF54373">
    <property type="entry name" value="FAD-linked reductases, C-terminal domain"/>
    <property type="match status" value="1"/>
</dbReference>
<dbReference type="GO" id="GO:0050660">
    <property type="term" value="F:flavin adenine dinucleotide binding"/>
    <property type="evidence" value="ECO:0007669"/>
    <property type="project" value="InterPro"/>
</dbReference>
<evidence type="ECO:0000256" key="3">
    <source>
        <dbReference type="ARBA" id="ARBA00022827"/>
    </source>
</evidence>
<dbReference type="PANTHER" id="PTHR10961:SF7">
    <property type="entry name" value="FAD DEPENDENT OXIDOREDUCTASE DOMAIN-CONTAINING PROTEIN"/>
    <property type="match status" value="1"/>
</dbReference>
<dbReference type="EC" id="1.5.3.1" evidence="7"/>
<reference evidence="7 8" key="1">
    <citation type="submission" date="2020-08" db="EMBL/GenBank/DDBJ databases">
        <title>The Agave Microbiome: Exploring the role of microbial communities in plant adaptations to desert environments.</title>
        <authorList>
            <person name="Partida-Martinez L.P."/>
        </authorList>
    </citation>
    <scope>NUCLEOTIDE SEQUENCE [LARGE SCALE GENOMIC DNA]</scope>
    <source>
        <strain evidence="7 8">AS2.23</strain>
    </source>
</reference>
<evidence type="ECO:0000313" key="7">
    <source>
        <dbReference type="EMBL" id="MBB2903568.1"/>
    </source>
</evidence>
<dbReference type="AlphaFoldDB" id="A0A7W4TRU7"/>
<evidence type="ECO:0000256" key="5">
    <source>
        <dbReference type="SAM" id="MobiDB-lite"/>
    </source>
</evidence>
<dbReference type="PANTHER" id="PTHR10961">
    <property type="entry name" value="PEROXISOMAL SARCOSINE OXIDASE"/>
    <property type="match status" value="1"/>
</dbReference>
<evidence type="ECO:0000313" key="8">
    <source>
        <dbReference type="Proteomes" id="UP000533269"/>
    </source>
</evidence>